<proteinExistence type="inferred from homology"/>
<dbReference type="AlphaFoldDB" id="A0A6A6B328"/>
<protein>
    <recommendedName>
        <fullName evidence="3">Interferon-related developmental regulator N-terminal domain-containing protein</fullName>
    </recommendedName>
</protein>
<comment type="similarity">
    <text evidence="1">Belongs to the IFRD family.</text>
</comment>
<dbReference type="InterPro" id="IPR016024">
    <property type="entry name" value="ARM-type_fold"/>
</dbReference>
<dbReference type="Proteomes" id="UP000799438">
    <property type="component" value="Unassembled WGS sequence"/>
</dbReference>
<name>A0A6A6B328_9PEZI</name>
<dbReference type="PANTHER" id="PTHR12354">
    <property type="entry name" value="INTERFERON-RELATED DEVELOPMENTAL REGULATOR"/>
    <property type="match status" value="1"/>
</dbReference>
<feature type="compositionally biased region" description="Basic and acidic residues" evidence="2">
    <location>
        <begin position="1"/>
        <end position="15"/>
    </location>
</feature>
<dbReference type="InterPro" id="IPR007701">
    <property type="entry name" value="Interferon-rel_develop_reg_N"/>
</dbReference>
<dbReference type="InterPro" id="IPR039777">
    <property type="entry name" value="IFRD"/>
</dbReference>
<dbReference type="PANTHER" id="PTHR12354:SF1">
    <property type="entry name" value="INTERFERON-RELATED DEVELOPMENTAL REGULATOR 1"/>
    <property type="match status" value="1"/>
</dbReference>
<dbReference type="Pfam" id="PF05004">
    <property type="entry name" value="IFRD"/>
    <property type="match status" value="1"/>
</dbReference>
<feature type="region of interest" description="Disordered" evidence="2">
    <location>
        <begin position="1"/>
        <end position="79"/>
    </location>
</feature>
<feature type="compositionally biased region" description="Low complexity" evidence="2">
    <location>
        <begin position="37"/>
        <end position="56"/>
    </location>
</feature>
<evidence type="ECO:0000256" key="2">
    <source>
        <dbReference type="SAM" id="MobiDB-lite"/>
    </source>
</evidence>
<feature type="domain" description="Interferon-related developmental regulator N-terminal" evidence="3">
    <location>
        <begin position="84"/>
        <end position="387"/>
    </location>
</feature>
<reference evidence="4" key="1">
    <citation type="journal article" date="2020" name="Stud. Mycol.">
        <title>101 Dothideomycetes genomes: a test case for predicting lifestyles and emergence of pathogens.</title>
        <authorList>
            <person name="Haridas S."/>
            <person name="Albert R."/>
            <person name="Binder M."/>
            <person name="Bloem J."/>
            <person name="Labutti K."/>
            <person name="Salamov A."/>
            <person name="Andreopoulos B."/>
            <person name="Baker S."/>
            <person name="Barry K."/>
            <person name="Bills G."/>
            <person name="Bluhm B."/>
            <person name="Cannon C."/>
            <person name="Castanera R."/>
            <person name="Culley D."/>
            <person name="Daum C."/>
            <person name="Ezra D."/>
            <person name="Gonzalez J."/>
            <person name="Henrissat B."/>
            <person name="Kuo A."/>
            <person name="Liang C."/>
            <person name="Lipzen A."/>
            <person name="Lutzoni F."/>
            <person name="Magnuson J."/>
            <person name="Mondo S."/>
            <person name="Nolan M."/>
            <person name="Ohm R."/>
            <person name="Pangilinan J."/>
            <person name="Park H.-J."/>
            <person name="Ramirez L."/>
            <person name="Alfaro M."/>
            <person name="Sun H."/>
            <person name="Tritt A."/>
            <person name="Yoshinaga Y."/>
            <person name="Zwiers L.-H."/>
            <person name="Turgeon B."/>
            <person name="Goodwin S."/>
            <person name="Spatafora J."/>
            <person name="Crous P."/>
            <person name="Grigoriev I."/>
        </authorList>
    </citation>
    <scope>NUCLEOTIDE SEQUENCE</scope>
    <source>
        <strain evidence="4">CBS 121167</strain>
    </source>
</reference>
<accession>A0A6A6B328</accession>
<feature type="compositionally biased region" description="Acidic residues" evidence="2">
    <location>
        <begin position="59"/>
        <end position="70"/>
    </location>
</feature>
<organism evidence="4 5">
    <name type="scientific">Aplosporella prunicola CBS 121167</name>
    <dbReference type="NCBI Taxonomy" id="1176127"/>
    <lineage>
        <taxon>Eukaryota</taxon>
        <taxon>Fungi</taxon>
        <taxon>Dikarya</taxon>
        <taxon>Ascomycota</taxon>
        <taxon>Pezizomycotina</taxon>
        <taxon>Dothideomycetes</taxon>
        <taxon>Dothideomycetes incertae sedis</taxon>
        <taxon>Botryosphaeriales</taxon>
        <taxon>Aplosporellaceae</taxon>
        <taxon>Aplosporella</taxon>
    </lineage>
</organism>
<dbReference type="OrthoDB" id="18978at2759"/>
<sequence length="458" mass="50668">MPDLDLRRQVLESKKTVSRKARQKQALAGSGASSPVNSAPNSRAGSRNASRAASRNVSEDEAGFLSDETDGSNQSFGFSLSRGSLEEENEVADMDPTEWKSWLSNLISEIIQRKRSTTSGRKRALTEYTNILRTHFAQEQIQYSADELIHALLKSVDTSEEGEDETVIALKAISLTIITDSPAGRYEDVYKAIKEVISDSETSAPRQAAIHALSIVSVFGGASTNAIEETMDWFLEIVSSDGCLIGADDDAGVVRACEQEWGFLATQLDDLEEQSEPAITAFHDQLQSTNAQVKIAAGENIALLYEASYDTLAADEEVNNESERLVDPDRPAGAPKLAKRYQPFRQEHHLKETLSELVNSTTAVARTAKKDRKAVKACFADILNSVEYPNRGPRYSTALSEKTGQSYGSRMSFRIRDSGEIRLDKWWKLFRLEALRRCLQSGLVTHFEENEAVADFII</sequence>
<evidence type="ECO:0000313" key="5">
    <source>
        <dbReference type="Proteomes" id="UP000799438"/>
    </source>
</evidence>
<dbReference type="SUPFAM" id="SSF48371">
    <property type="entry name" value="ARM repeat"/>
    <property type="match status" value="1"/>
</dbReference>
<gene>
    <name evidence="4" type="ORF">K452DRAFT_301116</name>
</gene>
<evidence type="ECO:0000259" key="3">
    <source>
        <dbReference type="Pfam" id="PF05004"/>
    </source>
</evidence>
<dbReference type="RefSeq" id="XP_033394302.1">
    <property type="nucleotide sequence ID" value="XM_033542404.1"/>
</dbReference>
<keyword evidence="5" id="KW-1185">Reference proteome</keyword>
<dbReference type="GeneID" id="54299901"/>
<dbReference type="EMBL" id="ML995496">
    <property type="protein sequence ID" value="KAF2138589.1"/>
    <property type="molecule type" value="Genomic_DNA"/>
</dbReference>
<evidence type="ECO:0000256" key="1">
    <source>
        <dbReference type="ARBA" id="ARBA00008828"/>
    </source>
</evidence>
<evidence type="ECO:0000313" key="4">
    <source>
        <dbReference type="EMBL" id="KAF2138589.1"/>
    </source>
</evidence>